<name>R8CIR8_BACCE</name>
<dbReference type="RefSeq" id="WP_016094896.1">
    <property type="nucleotide sequence ID" value="NZ_KB976126.1"/>
</dbReference>
<reference evidence="1 2" key="1">
    <citation type="submission" date="2012-12" db="EMBL/GenBank/DDBJ databases">
        <title>The Genome Sequence of Bacillus cereus HuA3-9.</title>
        <authorList>
            <consortium name="The Broad Institute Genome Sequencing Platform"/>
            <consortium name="The Broad Institute Genome Sequencing Center for Infectious Disease"/>
            <person name="Feldgarden M."/>
            <person name="Van der Auwera G.A."/>
            <person name="Mahillon J."/>
            <person name="Duprez V."/>
            <person name="Timmery S."/>
            <person name="Mattelet C."/>
            <person name="Dierick K."/>
            <person name="Sun M."/>
            <person name="Yu Z."/>
            <person name="Zhu L."/>
            <person name="Hu X."/>
            <person name="Shank E.B."/>
            <person name="Swiecicka I."/>
            <person name="Hansen B.M."/>
            <person name="Andrup L."/>
            <person name="Walker B."/>
            <person name="Young S.K."/>
            <person name="Zeng Q."/>
            <person name="Gargeya S."/>
            <person name="Fitzgerald M."/>
            <person name="Haas B."/>
            <person name="Abouelleil A."/>
            <person name="Alvarado L."/>
            <person name="Arachchi H.M."/>
            <person name="Berlin A.M."/>
            <person name="Chapman S.B."/>
            <person name="Dewar J."/>
            <person name="Goldberg J."/>
            <person name="Griggs A."/>
            <person name="Gujja S."/>
            <person name="Hansen M."/>
            <person name="Howarth C."/>
            <person name="Imamovic A."/>
            <person name="Larimer J."/>
            <person name="McCowan C."/>
            <person name="Murphy C."/>
            <person name="Neiman D."/>
            <person name="Pearson M."/>
            <person name="Priest M."/>
            <person name="Roberts A."/>
            <person name="Saif S."/>
            <person name="Shea T."/>
            <person name="Sisk P."/>
            <person name="Sykes S."/>
            <person name="Wortman J."/>
            <person name="Nusbaum C."/>
            <person name="Birren B."/>
        </authorList>
    </citation>
    <scope>NUCLEOTIDE SEQUENCE [LARGE SCALE GENOMIC DNA]</scope>
    <source>
        <strain evidence="1 2">HuA3-9</strain>
    </source>
</reference>
<sequence>MQDLKGFSLILGLTHTEEKDFSVLFDDEDDIKYFTNEVLNIEKQKWEHLFDMRMYKLRNTSIAIEDFEVLYGEDPHISLVKLFRFDLNADDFALFQSIVKKNSLSPKDIFLLHKKDIHARAMKLAKMLP</sequence>
<comment type="caution">
    <text evidence="1">The sequence shown here is derived from an EMBL/GenBank/DDBJ whole genome shotgun (WGS) entry which is preliminary data.</text>
</comment>
<dbReference type="HOGENOM" id="CLU_1944317_0_0_9"/>
<proteinExistence type="predicted"/>
<dbReference type="EMBL" id="AHDZ01000070">
    <property type="protein sequence ID" value="EOO11400.1"/>
    <property type="molecule type" value="Genomic_DNA"/>
</dbReference>
<protein>
    <submittedName>
        <fullName evidence="1">Uncharacterized protein</fullName>
    </submittedName>
</protein>
<accession>R8CIR8</accession>
<evidence type="ECO:0000313" key="1">
    <source>
        <dbReference type="EMBL" id="EOO11400.1"/>
    </source>
</evidence>
<dbReference type="Proteomes" id="UP000014003">
    <property type="component" value="Unassembled WGS sequence"/>
</dbReference>
<gene>
    <name evidence="1" type="ORF">IGA_05663</name>
</gene>
<dbReference type="PATRIC" id="fig|1053205.3.peg.5720"/>
<evidence type="ECO:0000313" key="2">
    <source>
        <dbReference type="Proteomes" id="UP000014003"/>
    </source>
</evidence>
<organism evidence="1 2">
    <name type="scientific">Bacillus cereus HuA3-9</name>
    <dbReference type="NCBI Taxonomy" id="1053205"/>
    <lineage>
        <taxon>Bacteria</taxon>
        <taxon>Bacillati</taxon>
        <taxon>Bacillota</taxon>
        <taxon>Bacilli</taxon>
        <taxon>Bacillales</taxon>
        <taxon>Bacillaceae</taxon>
        <taxon>Bacillus</taxon>
        <taxon>Bacillus cereus group</taxon>
    </lineage>
</organism>
<dbReference type="AlphaFoldDB" id="R8CIR8"/>